<dbReference type="Proteomes" id="UP000606889">
    <property type="component" value="Unassembled WGS sequence"/>
</dbReference>
<feature type="domain" description="HTH-like" evidence="1">
    <location>
        <begin position="15"/>
        <end position="68"/>
    </location>
</feature>
<evidence type="ECO:0000313" key="2">
    <source>
        <dbReference type="EMBL" id="MBC5647531.1"/>
    </source>
</evidence>
<protein>
    <submittedName>
        <fullName evidence="2">Transposase</fullName>
    </submittedName>
</protein>
<comment type="caution">
    <text evidence="2">The sequence shown here is derived from an EMBL/GenBank/DDBJ whole genome shotgun (WGS) entry which is preliminary data.</text>
</comment>
<reference evidence="2 3" key="1">
    <citation type="submission" date="2020-08" db="EMBL/GenBank/DDBJ databases">
        <title>Genome public.</title>
        <authorList>
            <person name="Liu C."/>
            <person name="Sun Q."/>
        </authorList>
    </citation>
    <scope>NUCLEOTIDE SEQUENCE [LARGE SCALE GENOMIC DNA]</scope>
    <source>
        <strain evidence="2 3">NSJ-35</strain>
    </source>
</reference>
<keyword evidence="3" id="KW-1185">Reference proteome</keyword>
<sequence length="86" mass="10195">MFRNKRELSQNALRRDNLRPVIKEIFDNSNQLFGADKITAIMNEQGHKVCNKTVLELMREMGLYSISTNAKKEYLKWKRGENRKVH</sequence>
<name>A0ABR7ECM5_9FIRM</name>
<dbReference type="InterPro" id="IPR025948">
    <property type="entry name" value="HTH-like_dom"/>
</dbReference>
<dbReference type="EMBL" id="JACOON010000002">
    <property type="protein sequence ID" value="MBC5647531.1"/>
    <property type="molecule type" value="Genomic_DNA"/>
</dbReference>
<accession>A0ABR7ECM5</accession>
<gene>
    <name evidence="2" type="ORF">H8S18_04215</name>
</gene>
<proteinExistence type="predicted"/>
<evidence type="ECO:0000313" key="3">
    <source>
        <dbReference type="Proteomes" id="UP000606889"/>
    </source>
</evidence>
<evidence type="ECO:0000259" key="1">
    <source>
        <dbReference type="Pfam" id="PF13276"/>
    </source>
</evidence>
<organism evidence="2 3">
    <name type="scientific">Christensenella tenuis</name>
    <dbReference type="NCBI Taxonomy" id="2763033"/>
    <lineage>
        <taxon>Bacteria</taxon>
        <taxon>Bacillati</taxon>
        <taxon>Bacillota</taxon>
        <taxon>Clostridia</taxon>
        <taxon>Christensenellales</taxon>
        <taxon>Christensenellaceae</taxon>
        <taxon>Christensenella</taxon>
    </lineage>
</organism>
<dbReference type="Pfam" id="PF13276">
    <property type="entry name" value="HTH_21"/>
    <property type="match status" value="1"/>
</dbReference>